<feature type="compositionally biased region" description="Polar residues" evidence="1">
    <location>
        <begin position="143"/>
        <end position="153"/>
    </location>
</feature>
<comment type="caution">
    <text evidence="2">The sequence shown here is derived from an EMBL/GenBank/DDBJ whole genome shotgun (WGS) entry which is preliminary data.</text>
</comment>
<dbReference type="RefSeq" id="XP_069208872.1">
    <property type="nucleotide sequence ID" value="XM_069354230.1"/>
</dbReference>
<feature type="compositionally biased region" description="Low complexity" evidence="1">
    <location>
        <begin position="127"/>
        <end position="136"/>
    </location>
</feature>
<dbReference type="InterPro" id="IPR021109">
    <property type="entry name" value="Peptidase_aspartic_dom_sf"/>
</dbReference>
<feature type="compositionally biased region" description="Polar residues" evidence="1">
    <location>
        <begin position="97"/>
        <end position="125"/>
    </location>
</feature>
<evidence type="ECO:0000313" key="3">
    <source>
        <dbReference type="Proteomes" id="UP001565368"/>
    </source>
</evidence>
<organism evidence="2 3">
    <name type="scientific">Vanrija albida</name>
    <dbReference type="NCBI Taxonomy" id="181172"/>
    <lineage>
        <taxon>Eukaryota</taxon>
        <taxon>Fungi</taxon>
        <taxon>Dikarya</taxon>
        <taxon>Basidiomycota</taxon>
        <taxon>Agaricomycotina</taxon>
        <taxon>Tremellomycetes</taxon>
        <taxon>Trichosporonales</taxon>
        <taxon>Trichosporonaceae</taxon>
        <taxon>Vanrija</taxon>
    </lineage>
</organism>
<keyword evidence="3" id="KW-1185">Reference proteome</keyword>
<accession>A0ABR3Q2P3</accession>
<feature type="region of interest" description="Disordered" evidence="1">
    <location>
        <begin position="202"/>
        <end position="222"/>
    </location>
</feature>
<evidence type="ECO:0000313" key="2">
    <source>
        <dbReference type="EMBL" id="KAL1408928.1"/>
    </source>
</evidence>
<proteinExistence type="predicted"/>
<gene>
    <name evidence="2" type="ORF">Q8F55_005742</name>
</gene>
<sequence>MFIYNVHAPHKTFALAAKDGENCTQLIDRILTKARLSPEEAEAVQAKHDGAGVVYEFEGDRWALEDDDDLEIVTARFQSEKPPVPSITLHILPPAGSRSNGHYHQHQPTIQVSEPGPTSKSQQGAWSPPSYSSASALQARTVAKSSKSRSPASDNGEPVPSRLGSHAGSSVAGSVNGERYVRALDPLTAANYLAVPNSEKFRARSVRSGVSTRSRRSKWGDDDAEPLGDVKRRQFEEFHANNGVRTVVGKVGPVENVRMLLKQGHKGVYVSRAFATRHGMIPRKQQPGHAGYSGLQMLGSVPITVGSRTAYHPAMLSEEQHFDVVLGRTWLERMNIKVDPLDQTCLTYMDTGETIPCDLVVLRDAKGEIITIT</sequence>
<dbReference type="Proteomes" id="UP001565368">
    <property type="component" value="Unassembled WGS sequence"/>
</dbReference>
<reference evidence="2 3" key="1">
    <citation type="submission" date="2023-08" db="EMBL/GenBank/DDBJ databases">
        <title>Annotated Genome Sequence of Vanrija albida AlHP1.</title>
        <authorList>
            <person name="Herzog R."/>
        </authorList>
    </citation>
    <scope>NUCLEOTIDE SEQUENCE [LARGE SCALE GENOMIC DNA]</scope>
    <source>
        <strain evidence="2 3">AlHP1</strain>
    </source>
</reference>
<dbReference type="GeneID" id="95986785"/>
<protein>
    <recommendedName>
        <fullName evidence="4">PB1 domain-containing protein</fullName>
    </recommendedName>
</protein>
<evidence type="ECO:0000256" key="1">
    <source>
        <dbReference type="SAM" id="MobiDB-lite"/>
    </source>
</evidence>
<evidence type="ECO:0008006" key="4">
    <source>
        <dbReference type="Google" id="ProtNLM"/>
    </source>
</evidence>
<feature type="region of interest" description="Disordered" evidence="1">
    <location>
        <begin position="84"/>
        <end position="172"/>
    </location>
</feature>
<name>A0ABR3Q2P3_9TREE</name>
<dbReference type="EMBL" id="JBBXJM010000004">
    <property type="protein sequence ID" value="KAL1408928.1"/>
    <property type="molecule type" value="Genomic_DNA"/>
</dbReference>
<dbReference type="Gene3D" id="2.40.70.10">
    <property type="entry name" value="Acid Proteases"/>
    <property type="match status" value="1"/>
</dbReference>